<dbReference type="Pfam" id="PF13560">
    <property type="entry name" value="HTH_31"/>
    <property type="match status" value="1"/>
</dbReference>
<proteinExistence type="predicted"/>
<dbReference type="SUPFAM" id="SSF47413">
    <property type="entry name" value="lambda repressor-like DNA-binding domains"/>
    <property type="match status" value="1"/>
</dbReference>
<dbReference type="SUPFAM" id="SSF48452">
    <property type="entry name" value="TPR-like"/>
    <property type="match status" value="1"/>
</dbReference>
<protein>
    <submittedName>
        <fullName evidence="4">Predicted ATPase</fullName>
    </submittedName>
</protein>
<dbReference type="Pfam" id="PF13424">
    <property type="entry name" value="TPR_12"/>
    <property type="match status" value="1"/>
</dbReference>
<dbReference type="Gene3D" id="3.40.50.300">
    <property type="entry name" value="P-loop containing nucleotide triphosphate hydrolases"/>
    <property type="match status" value="1"/>
</dbReference>
<dbReference type="CDD" id="cd00093">
    <property type="entry name" value="HTH_XRE"/>
    <property type="match status" value="1"/>
</dbReference>
<dbReference type="AlphaFoldDB" id="A0A239NL65"/>
<sequence>MVHAERRDPLEEPPGILDEAEQQVESVQPIPALAGKRERQGVSEEVSFGALLRAYRQAADLTIEELSHASGVSVRAIGDMERGVSRGPQRRTVAALAEVLRLPSEDHDALIASARAGRPRHGPSTAGICELPRGTGDFTGRGRELELLRRLAEQAGTGEGAVVATISGTAGIGKTALAVHAARHLTGLFPDGRFYVDLRGMDSVPPTPGAVLSRLLKALGVAEQRIPNDEEERAGLYRALLGDRRCLVVLDNAADETQIRPLLPAAGPGMTIITSRRSLAGLEGVRQIPLEQLSGQEAAGLLRAIVGEERTEIDPDSVAELARLCGHLPLAVRIAGNRLQSRPGWTISQLAGRLENEERRLEALAVGDLAVAAAFTLSYQQLSGTARFGFRRLALAAAPDFGIPLAAVLTQVDLFEAEDALEELVELGLLTSPYAGRYVFHDLVRLYARAQLEQEEPIEDQQQARRRMENWLLEVALVAGRWFQPAYGAPPPEWRSLVTLDNRQEAGDWLRAEDTAWLEALRSAARRGEHATVVEVAGSMYWFSDMWIQWGHWREVFELSSGAAHAMDDRLREAVHLNLLSWALSACEGRMKEGEATALRALELAREVGDIREQARALNYAGSAILNDSASLERASLERALEYTRRAADLLLQAGDLDSYPQAMESFITVLRRAGRVEEALEHSLALVATLRDPAYGGSPAIVSHVLGGALDQLGAAYLALERWEEAADAYQQALPELRARPIALDLGRTQHGLGTALRRLGRVEEARQALAEALRLLEESNETEEAAEVVKELKEIAGPGAAAGH</sequence>
<dbReference type="RefSeq" id="WP_089212239.1">
    <property type="nucleotide sequence ID" value="NZ_FZOD01000062.1"/>
</dbReference>
<organism evidence="4 5">
    <name type="scientific">Streptosporangium subroseum</name>
    <dbReference type="NCBI Taxonomy" id="106412"/>
    <lineage>
        <taxon>Bacteria</taxon>
        <taxon>Bacillati</taxon>
        <taxon>Actinomycetota</taxon>
        <taxon>Actinomycetes</taxon>
        <taxon>Streptosporangiales</taxon>
        <taxon>Streptosporangiaceae</taxon>
        <taxon>Streptosporangium</taxon>
    </lineage>
</organism>
<evidence type="ECO:0000313" key="4">
    <source>
        <dbReference type="EMBL" id="SNT55657.1"/>
    </source>
</evidence>
<dbReference type="PANTHER" id="PTHR47691:SF3">
    <property type="entry name" value="HTH-TYPE TRANSCRIPTIONAL REGULATOR RV0890C-RELATED"/>
    <property type="match status" value="1"/>
</dbReference>
<dbReference type="SMART" id="SM00530">
    <property type="entry name" value="HTH_XRE"/>
    <property type="match status" value="1"/>
</dbReference>
<dbReference type="InterPro" id="IPR002182">
    <property type="entry name" value="NB-ARC"/>
</dbReference>
<dbReference type="InterPro" id="IPR027417">
    <property type="entry name" value="P-loop_NTPase"/>
</dbReference>
<dbReference type="InterPro" id="IPR019734">
    <property type="entry name" value="TPR_rpt"/>
</dbReference>
<evidence type="ECO:0000313" key="5">
    <source>
        <dbReference type="Proteomes" id="UP000198282"/>
    </source>
</evidence>
<feature type="compositionally biased region" description="Basic and acidic residues" evidence="2">
    <location>
        <begin position="1"/>
        <end position="10"/>
    </location>
</feature>
<dbReference type="PRINTS" id="PR00364">
    <property type="entry name" value="DISEASERSIST"/>
</dbReference>
<dbReference type="PROSITE" id="PS50943">
    <property type="entry name" value="HTH_CROC1"/>
    <property type="match status" value="1"/>
</dbReference>
<dbReference type="GO" id="GO:0003677">
    <property type="term" value="F:DNA binding"/>
    <property type="evidence" value="ECO:0007669"/>
    <property type="project" value="InterPro"/>
</dbReference>
<evidence type="ECO:0000256" key="1">
    <source>
        <dbReference type="SAM" id="Coils"/>
    </source>
</evidence>
<dbReference type="InterPro" id="IPR011990">
    <property type="entry name" value="TPR-like_helical_dom_sf"/>
</dbReference>
<dbReference type="PANTHER" id="PTHR47691">
    <property type="entry name" value="REGULATOR-RELATED"/>
    <property type="match status" value="1"/>
</dbReference>
<reference evidence="4 5" key="1">
    <citation type="submission" date="2017-06" db="EMBL/GenBank/DDBJ databases">
        <authorList>
            <person name="Kim H.J."/>
            <person name="Triplett B.A."/>
        </authorList>
    </citation>
    <scope>NUCLEOTIDE SEQUENCE [LARGE SCALE GENOMIC DNA]</scope>
    <source>
        <strain evidence="4 5">CGMCC 4.2132</strain>
    </source>
</reference>
<name>A0A239NL65_9ACTN</name>
<feature type="coiled-coil region" evidence="1">
    <location>
        <begin position="721"/>
        <end position="788"/>
    </location>
</feature>
<dbReference type="OrthoDB" id="5521887at2"/>
<evidence type="ECO:0000256" key="2">
    <source>
        <dbReference type="SAM" id="MobiDB-lite"/>
    </source>
</evidence>
<feature type="region of interest" description="Disordered" evidence="2">
    <location>
        <begin position="116"/>
        <end position="135"/>
    </location>
</feature>
<dbReference type="Gene3D" id="1.25.40.10">
    <property type="entry name" value="Tetratricopeptide repeat domain"/>
    <property type="match status" value="1"/>
</dbReference>
<keyword evidence="5" id="KW-1185">Reference proteome</keyword>
<dbReference type="Gene3D" id="1.10.260.40">
    <property type="entry name" value="lambda repressor-like DNA-binding domains"/>
    <property type="match status" value="1"/>
</dbReference>
<dbReference type="SMART" id="SM00028">
    <property type="entry name" value="TPR"/>
    <property type="match status" value="2"/>
</dbReference>
<gene>
    <name evidence="4" type="ORF">SAMN05216276_106217</name>
</gene>
<dbReference type="Pfam" id="PF00931">
    <property type="entry name" value="NB-ARC"/>
    <property type="match status" value="1"/>
</dbReference>
<feature type="region of interest" description="Disordered" evidence="2">
    <location>
        <begin position="1"/>
        <end position="26"/>
    </location>
</feature>
<keyword evidence="1" id="KW-0175">Coiled coil</keyword>
<dbReference type="EMBL" id="FZOD01000062">
    <property type="protein sequence ID" value="SNT55657.1"/>
    <property type="molecule type" value="Genomic_DNA"/>
</dbReference>
<dbReference type="SUPFAM" id="SSF52540">
    <property type="entry name" value="P-loop containing nucleoside triphosphate hydrolases"/>
    <property type="match status" value="1"/>
</dbReference>
<evidence type="ECO:0000259" key="3">
    <source>
        <dbReference type="PROSITE" id="PS50943"/>
    </source>
</evidence>
<dbReference type="InterPro" id="IPR001387">
    <property type="entry name" value="Cro/C1-type_HTH"/>
</dbReference>
<dbReference type="GO" id="GO:0043531">
    <property type="term" value="F:ADP binding"/>
    <property type="evidence" value="ECO:0007669"/>
    <property type="project" value="InterPro"/>
</dbReference>
<dbReference type="Proteomes" id="UP000198282">
    <property type="component" value="Unassembled WGS sequence"/>
</dbReference>
<dbReference type="InterPro" id="IPR010982">
    <property type="entry name" value="Lambda_DNA-bd_dom_sf"/>
</dbReference>
<feature type="domain" description="HTH cro/C1-type" evidence="3">
    <location>
        <begin position="52"/>
        <end position="107"/>
    </location>
</feature>
<accession>A0A239NL65</accession>